<accession>A0AAP0LVV8</accession>
<reference evidence="2 3" key="1">
    <citation type="submission" date="2024-05" db="EMBL/GenBank/DDBJ databases">
        <title>Haplotype-resolved chromosome-level genome assembly of Huyou (Citrus changshanensis).</title>
        <authorList>
            <person name="Miao C."/>
            <person name="Chen W."/>
            <person name="Wu Y."/>
            <person name="Wang L."/>
            <person name="Zhao S."/>
            <person name="Grierson D."/>
            <person name="Xu C."/>
            <person name="Chen K."/>
        </authorList>
    </citation>
    <scope>NUCLEOTIDE SEQUENCE [LARGE SCALE GENOMIC DNA]</scope>
    <source>
        <strain evidence="2">01-14</strain>
        <tissue evidence="2">Leaf</tissue>
    </source>
</reference>
<evidence type="ECO:0000313" key="3">
    <source>
        <dbReference type="Proteomes" id="UP001428341"/>
    </source>
</evidence>
<feature type="region of interest" description="Disordered" evidence="1">
    <location>
        <begin position="1"/>
        <end position="39"/>
    </location>
</feature>
<name>A0AAP0LVV8_9ROSI</name>
<evidence type="ECO:0000256" key="1">
    <source>
        <dbReference type="SAM" id="MobiDB-lite"/>
    </source>
</evidence>
<organism evidence="2 3">
    <name type="scientific">Citrus x changshan-huyou</name>
    <dbReference type="NCBI Taxonomy" id="2935761"/>
    <lineage>
        <taxon>Eukaryota</taxon>
        <taxon>Viridiplantae</taxon>
        <taxon>Streptophyta</taxon>
        <taxon>Embryophyta</taxon>
        <taxon>Tracheophyta</taxon>
        <taxon>Spermatophyta</taxon>
        <taxon>Magnoliopsida</taxon>
        <taxon>eudicotyledons</taxon>
        <taxon>Gunneridae</taxon>
        <taxon>Pentapetalae</taxon>
        <taxon>rosids</taxon>
        <taxon>malvids</taxon>
        <taxon>Sapindales</taxon>
        <taxon>Rutaceae</taxon>
        <taxon>Aurantioideae</taxon>
        <taxon>Citrus</taxon>
    </lineage>
</organism>
<feature type="compositionally biased region" description="Basic and acidic residues" evidence="1">
    <location>
        <begin position="20"/>
        <end position="39"/>
    </location>
</feature>
<sequence>MLTVPKRKTKPVDNGRVSKSKPEDGPSGYHLDKSKSETEHPVSIEVLYYVDPALNTIQSEYLNCQTPSVLPINIESITALDRNPSSLHYSSLCVKIKAIIATAQEIQFQI</sequence>
<proteinExistence type="predicted"/>
<protein>
    <submittedName>
        <fullName evidence="2">Uncharacterized protein</fullName>
    </submittedName>
</protein>
<keyword evidence="3" id="KW-1185">Reference proteome</keyword>
<dbReference type="EMBL" id="JBCGBO010000007">
    <property type="protein sequence ID" value="KAK9186550.1"/>
    <property type="molecule type" value="Genomic_DNA"/>
</dbReference>
<evidence type="ECO:0000313" key="2">
    <source>
        <dbReference type="EMBL" id="KAK9186550.1"/>
    </source>
</evidence>
<dbReference type="Proteomes" id="UP001428341">
    <property type="component" value="Unassembled WGS sequence"/>
</dbReference>
<gene>
    <name evidence="2" type="ORF">WN944_017938</name>
</gene>
<comment type="caution">
    <text evidence="2">The sequence shown here is derived from an EMBL/GenBank/DDBJ whole genome shotgun (WGS) entry which is preliminary data.</text>
</comment>
<dbReference type="AlphaFoldDB" id="A0AAP0LVV8"/>